<reference evidence="3" key="1">
    <citation type="submission" date="2022-06" db="EMBL/GenBank/DDBJ databases">
        <title>Complete genome sequences of two strains of the flax pathogen Septoria linicola.</title>
        <authorList>
            <person name="Lapalu N."/>
            <person name="Simon A."/>
            <person name="Demenou B."/>
            <person name="Paumier D."/>
            <person name="Guillot M.-P."/>
            <person name="Gout L."/>
            <person name="Valade R."/>
        </authorList>
    </citation>
    <scope>NUCLEOTIDE SEQUENCE</scope>
    <source>
        <strain evidence="3">SE15195</strain>
    </source>
</reference>
<evidence type="ECO:0000313" key="4">
    <source>
        <dbReference type="Proteomes" id="UP001056384"/>
    </source>
</evidence>
<sequence>MRFQLISLAIEALLLQIGQAQTCLTDGGAFSFDTVFRNIISKAPGHEELVDTFLSPSFEFVSDSLAFLTGGILNATGAHNAEELWVQYENNLPKPPEPRLLHVAHSCDTVTTYWQILVGGIPIRGFNLIFVDTESRKITKVYTEINSGAARYAIYQLDSPACPQEVKFELGNEGPPFGFSGCQARL</sequence>
<dbReference type="Proteomes" id="UP001056384">
    <property type="component" value="Chromosome 9"/>
</dbReference>
<accession>A0A9Q9AXI4</accession>
<keyword evidence="1" id="KW-0732">Signal</keyword>
<name>A0A9Q9AXI4_9PEZI</name>
<dbReference type="OrthoDB" id="3640586at2759"/>
<feature type="chain" id="PRO_5040195185" description="NTF2-like domain-containing protein" evidence="1">
    <location>
        <begin position="21"/>
        <end position="186"/>
    </location>
</feature>
<dbReference type="Pfam" id="PF26534">
    <property type="entry name" value="NTF2_7"/>
    <property type="match status" value="1"/>
</dbReference>
<protein>
    <recommendedName>
        <fullName evidence="2">NTF2-like domain-containing protein</fullName>
    </recommendedName>
</protein>
<feature type="domain" description="NTF2-like" evidence="2">
    <location>
        <begin position="22"/>
        <end position="153"/>
    </location>
</feature>
<evidence type="ECO:0000256" key="1">
    <source>
        <dbReference type="SAM" id="SignalP"/>
    </source>
</evidence>
<organism evidence="3 4">
    <name type="scientific">Septoria linicola</name>
    <dbReference type="NCBI Taxonomy" id="215465"/>
    <lineage>
        <taxon>Eukaryota</taxon>
        <taxon>Fungi</taxon>
        <taxon>Dikarya</taxon>
        <taxon>Ascomycota</taxon>
        <taxon>Pezizomycotina</taxon>
        <taxon>Dothideomycetes</taxon>
        <taxon>Dothideomycetidae</taxon>
        <taxon>Mycosphaerellales</taxon>
        <taxon>Mycosphaerellaceae</taxon>
        <taxon>Septoria</taxon>
    </lineage>
</organism>
<gene>
    <name evidence="3" type="ORF">Slin15195_G101930</name>
</gene>
<dbReference type="InterPro" id="IPR058645">
    <property type="entry name" value="NTF2-like_dom_7"/>
</dbReference>
<dbReference type="AlphaFoldDB" id="A0A9Q9AXI4"/>
<proteinExistence type="predicted"/>
<keyword evidence="4" id="KW-1185">Reference proteome</keyword>
<evidence type="ECO:0000259" key="2">
    <source>
        <dbReference type="Pfam" id="PF26534"/>
    </source>
</evidence>
<dbReference type="EMBL" id="CP099426">
    <property type="protein sequence ID" value="USW56874.1"/>
    <property type="molecule type" value="Genomic_DNA"/>
</dbReference>
<evidence type="ECO:0000313" key="3">
    <source>
        <dbReference type="EMBL" id="USW56874.1"/>
    </source>
</evidence>
<feature type="signal peptide" evidence="1">
    <location>
        <begin position="1"/>
        <end position="20"/>
    </location>
</feature>